<dbReference type="InterPro" id="IPR051941">
    <property type="entry name" value="BG_Antigen-Binding_Lectin"/>
</dbReference>
<dbReference type="GO" id="GO:0001868">
    <property type="term" value="P:regulation of complement activation, lectin pathway"/>
    <property type="evidence" value="ECO:0007669"/>
    <property type="project" value="UniProtKB-ARBA"/>
</dbReference>
<dbReference type="GO" id="GO:0042806">
    <property type="term" value="F:fucose binding"/>
    <property type="evidence" value="ECO:0007669"/>
    <property type="project" value="UniProtKB-ARBA"/>
</dbReference>
<protein>
    <recommendedName>
        <fullName evidence="8">Fucolectin tachylectin-4 pentraxin-1 domain-containing protein</fullName>
    </recommendedName>
</protein>
<dbReference type="Proteomes" id="UP000472277">
    <property type="component" value="Chromosome 37"/>
</dbReference>
<dbReference type="Pfam" id="PF22633">
    <property type="entry name" value="F5_F8_type_C_2"/>
    <property type="match status" value="1"/>
</dbReference>
<keyword evidence="4" id="KW-0479">Metal-binding</keyword>
<dbReference type="Ensembl" id="ENSSTUT00000108722.1">
    <property type="protein sequence ID" value="ENSSTUP00000101353.1"/>
    <property type="gene ID" value="ENSSTUG00000045360.1"/>
</dbReference>
<dbReference type="GO" id="GO:0046872">
    <property type="term" value="F:metal ion binding"/>
    <property type="evidence" value="ECO:0007669"/>
    <property type="project" value="UniProtKB-KW"/>
</dbReference>
<comment type="subunit">
    <text evidence="3">Homotrimer.</text>
</comment>
<keyword evidence="10" id="KW-1185">Reference proteome</keyword>
<sequence length="114" mass="13026">YLVGSHGNLFSITNPWWRVDLLETFQVTSVTITNRDTLVERMNRAEIRIGNSLENNGNRGSTTFQCHGMQGQYVNVFLRGYMQYLTLCEVEVNAHPAPIGTHQNLEENNPQKTQ</sequence>
<dbReference type="PANTHER" id="PTHR45713:SF6">
    <property type="entry name" value="F5_8 TYPE C DOMAIN-CONTAINING PROTEIN"/>
    <property type="match status" value="1"/>
</dbReference>
<accession>A0A674DZZ7</accession>
<evidence type="ECO:0000256" key="2">
    <source>
        <dbReference type="ARBA" id="ARBA00010147"/>
    </source>
</evidence>
<evidence type="ECO:0000313" key="10">
    <source>
        <dbReference type="Proteomes" id="UP000472277"/>
    </source>
</evidence>
<comment type="function">
    <text evidence="1">Acts as a defensive agent. Recognizes blood group fucosylated oligosaccharides including A, B, H and Lewis B-type antigens. Does not recognize Lewis A antigen and has low affinity for monovalent haptens.</text>
</comment>
<dbReference type="InterPro" id="IPR008979">
    <property type="entry name" value="Galactose-bd-like_sf"/>
</dbReference>
<feature type="domain" description="Fucolectin tachylectin-4 pentraxin-1" evidence="8">
    <location>
        <begin position="1"/>
        <end position="98"/>
    </location>
</feature>
<evidence type="ECO:0000256" key="4">
    <source>
        <dbReference type="ARBA" id="ARBA00022723"/>
    </source>
</evidence>
<dbReference type="GeneTree" id="ENSGT01060000248575"/>
<dbReference type="OMA" id="EYWASKA"/>
<keyword evidence="6" id="KW-0106">Calcium</keyword>
<name>A0A674DZZ7_SALTR</name>
<keyword evidence="7" id="KW-1015">Disulfide bond</keyword>
<dbReference type="SMART" id="SM00607">
    <property type="entry name" value="FTP"/>
    <property type="match status" value="1"/>
</dbReference>
<reference evidence="9" key="1">
    <citation type="submission" date="2025-08" db="UniProtKB">
        <authorList>
            <consortium name="Ensembl"/>
        </authorList>
    </citation>
    <scope>IDENTIFICATION</scope>
</reference>
<evidence type="ECO:0000256" key="1">
    <source>
        <dbReference type="ARBA" id="ARBA00002219"/>
    </source>
</evidence>
<dbReference type="Gene3D" id="2.60.120.260">
    <property type="entry name" value="Galactose-binding domain-like"/>
    <property type="match status" value="1"/>
</dbReference>
<comment type="similarity">
    <text evidence="2">Belongs to the fucolectin family.</text>
</comment>
<evidence type="ECO:0000256" key="6">
    <source>
        <dbReference type="ARBA" id="ARBA00022837"/>
    </source>
</evidence>
<evidence type="ECO:0000256" key="3">
    <source>
        <dbReference type="ARBA" id="ARBA00011233"/>
    </source>
</evidence>
<dbReference type="SUPFAM" id="SSF49785">
    <property type="entry name" value="Galactose-binding domain-like"/>
    <property type="match status" value="1"/>
</dbReference>
<evidence type="ECO:0000259" key="8">
    <source>
        <dbReference type="SMART" id="SM00607"/>
    </source>
</evidence>
<dbReference type="InterPro" id="IPR006585">
    <property type="entry name" value="FTP1"/>
</dbReference>
<dbReference type="AlphaFoldDB" id="A0A674DZZ7"/>
<organism evidence="9 10">
    <name type="scientific">Salmo trutta</name>
    <name type="common">Brown trout</name>
    <dbReference type="NCBI Taxonomy" id="8032"/>
    <lineage>
        <taxon>Eukaryota</taxon>
        <taxon>Metazoa</taxon>
        <taxon>Chordata</taxon>
        <taxon>Craniata</taxon>
        <taxon>Vertebrata</taxon>
        <taxon>Euteleostomi</taxon>
        <taxon>Actinopterygii</taxon>
        <taxon>Neopterygii</taxon>
        <taxon>Teleostei</taxon>
        <taxon>Protacanthopterygii</taxon>
        <taxon>Salmoniformes</taxon>
        <taxon>Salmonidae</taxon>
        <taxon>Salmoninae</taxon>
        <taxon>Salmo</taxon>
    </lineage>
</organism>
<dbReference type="PANTHER" id="PTHR45713">
    <property type="entry name" value="FTP DOMAIN-CONTAINING PROTEIN"/>
    <property type="match status" value="1"/>
</dbReference>
<evidence type="ECO:0000256" key="5">
    <source>
        <dbReference type="ARBA" id="ARBA00022734"/>
    </source>
</evidence>
<proteinExistence type="inferred from homology"/>
<dbReference type="GO" id="GO:0010185">
    <property type="term" value="P:regulation of cellular defense response"/>
    <property type="evidence" value="ECO:0007669"/>
    <property type="project" value="UniProtKB-ARBA"/>
</dbReference>
<keyword evidence="5" id="KW-0430">Lectin</keyword>
<dbReference type="InParanoid" id="A0A674DZZ7"/>
<evidence type="ECO:0000313" key="9">
    <source>
        <dbReference type="Ensembl" id="ENSSTUP00000101353.1"/>
    </source>
</evidence>
<reference evidence="9" key="2">
    <citation type="submission" date="2025-09" db="UniProtKB">
        <authorList>
            <consortium name="Ensembl"/>
        </authorList>
    </citation>
    <scope>IDENTIFICATION</scope>
</reference>
<evidence type="ECO:0000256" key="7">
    <source>
        <dbReference type="ARBA" id="ARBA00023157"/>
    </source>
</evidence>